<dbReference type="InterPro" id="IPR016032">
    <property type="entry name" value="Sig_transdc_resp-reg_C-effctor"/>
</dbReference>
<evidence type="ECO:0000313" key="3">
    <source>
        <dbReference type="Proteomes" id="UP001223390"/>
    </source>
</evidence>
<dbReference type="PANTHER" id="PTHR34293:SF1">
    <property type="entry name" value="HTH-TYPE TRANSCRIPTIONAL REGULATOR TRMBL2"/>
    <property type="match status" value="1"/>
</dbReference>
<keyword evidence="3" id="KW-1185">Reference proteome</keyword>
<dbReference type="SMART" id="SM00421">
    <property type="entry name" value="HTH_LUXR"/>
    <property type="match status" value="1"/>
</dbReference>
<dbReference type="InterPro" id="IPR036388">
    <property type="entry name" value="WH-like_DNA-bd_sf"/>
</dbReference>
<gene>
    <name evidence="2" type="ORF">QEZ40_006308</name>
</gene>
<protein>
    <submittedName>
        <fullName evidence="2">LuxR C-terminal-related transcriptional regulator</fullName>
    </submittedName>
</protein>
<proteinExistence type="predicted"/>
<dbReference type="Pfam" id="PF00196">
    <property type="entry name" value="GerE"/>
    <property type="match status" value="1"/>
</dbReference>
<reference evidence="2 3" key="1">
    <citation type="submission" date="2023-05" db="EMBL/GenBank/DDBJ databases">
        <title>Sequencing and Assembly of Streptomyces sp. NP73.</title>
        <authorList>
            <person name="Konwar A.N."/>
            <person name="Saikia K."/>
            <person name="Thakur D."/>
        </authorList>
    </citation>
    <scope>NUCLEOTIDE SEQUENCE [LARGE SCALE GENOMIC DNA]</scope>
    <source>
        <strain evidence="2 3">NP73</strain>
    </source>
</reference>
<sequence length="334" mass="36724">MTERDIAAAPDTSRLTPVELSTYRAALRGEVLPDDEPGLASLLARDILFPNTHEPGTYVPAPSRYLETQLTDAVLKALTGVTAALAAVPAHVRELEAEQQRYHYSPSPVGTLLLRTVPEVNAETIRTIQSAGSEILTAQPGHRKPQVLKGALPRDLQAAQRGVTVRTIYRTNGRSNPTQRDWVATMTRAGAQVRTLGEDFLRLIIVDRKHAFFEVYGDDGTVQPAAAWYTQDRGVCAVLAAHFWQQWERADPWLAGETDAGPAKDDGDTKTTKIQRTIVRGIVAGKSHRQIGENLGLSERTVTAQVSKLREALGLETVPQLTFWWATSPERLLP</sequence>
<dbReference type="InterPro" id="IPR000792">
    <property type="entry name" value="Tscrpt_reg_LuxR_C"/>
</dbReference>
<dbReference type="Gene3D" id="3.30.870.10">
    <property type="entry name" value="Endonuclease Chain A"/>
    <property type="match status" value="1"/>
</dbReference>
<dbReference type="Proteomes" id="UP001223390">
    <property type="component" value="Unassembled WGS sequence"/>
</dbReference>
<evidence type="ECO:0000259" key="1">
    <source>
        <dbReference type="SMART" id="SM00421"/>
    </source>
</evidence>
<dbReference type="EMBL" id="JASITI010000064">
    <property type="protein sequence ID" value="MDK9500486.1"/>
    <property type="molecule type" value="Genomic_DNA"/>
</dbReference>
<dbReference type="SUPFAM" id="SSF46894">
    <property type="entry name" value="C-terminal effector domain of the bipartite response regulators"/>
    <property type="match status" value="1"/>
</dbReference>
<dbReference type="InterPro" id="IPR051797">
    <property type="entry name" value="TrmB-like"/>
</dbReference>
<organism evidence="2 3">
    <name type="scientific">Streptomyces katrae</name>
    <dbReference type="NCBI Taxonomy" id="68223"/>
    <lineage>
        <taxon>Bacteria</taxon>
        <taxon>Bacillati</taxon>
        <taxon>Actinomycetota</taxon>
        <taxon>Actinomycetes</taxon>
        <taxon>Kitasatosporales</taxon>
        <taxon>Streptomycetaceae</taxon>
        <taxon>Streptomyces</taxon>
    </lineage>
</organism>
<dbReference type="PANTHER" id="PTHR34293">
    <property type="entry name" value="HTH-TYPE TRANSCRIPTIONAL REGULATOR TRMBL2"/>
    <property type="match status" value="1"/>
</dbReference>
<feature type="domain" description="HTH luxR-type" evidence="1">
    <location>
        <begin position="272"/>
        <end position="325"/>
    </location>
</feature>
<dbReference type="SUPFAM" id="SSF56024">
    <property type="entry name" value="Phospholipase D/nuclease"/>
    <property type="match status" value="1"/>
</dbReference>
<comment type="caution">
    <text evidence="2">The sequence shown here is derived from an EMBL/GenBank/DDBJ whole genome shotgun (WGS) entry which is preliminary data.</text>
</comment>
<name>A0ABT7H3K2_9ACTN</name>
<dbReference type="RefSeq" id="WP_285346103.1">
    <property type="nucleotide sequence ID" value="NZ_JASITI010000064.1"/>
</dbReference>
<accession>A0ABT7H3K2</accession>
<dbReference type="Gene3D" id="1.10.10.10">
    <property type="entry name" value="Winged helix-like DNA-binding domain superfamily/Winged helix DNA-binding domain"/>
    <property type="match status" value="1"/>
</dbReference>
<evidence type="ECO:0000313" key="2">
    <source>
        <dbReference type="EMBL" id="MDK9500486.1"/>
    </source>
</evidence>